<evidence type="ECO:0000256" key="1">
    <source>
        <dbReference type="SAM" id="MobiDB-lite"/>
    </source>
</evidence>
<dbReference type="EMBL" id="JAIQCJ010002152">
    <property type="protein sequence ID" value="KAJ8780788.1"/>
    <property type="molecule type" value="Genomic_DNA"/>
</dbReference>
<dbReference type="Proteomes" id="UP001159641">
    <property type="component" value="Unassembled WGS sequence"/>
</dbReference>
<gene>
    <name evidence="2" type="ORF">J1605_000831</name>
</gene>
<reference evidence="2 3" key="1">
    <citation type="submission" date="2022-11" db="EMBL/GenBank/DDBJ databases">
        <title>Whole genome sequence of Eschrichtius robustus ER-17-0199.</title>
        <authorList>
            <person name="Bruniche-Olsen A."/>
            <person name="Black A.N."/>
            <person name="Fields C.J."/>
            <person name="Walden K."/>
            <person name="Dewoody J.A."/>
        </authorList>
    </citation>
    <scope>NUCLEOTIDE SEQUENCE [LARGE SCALE GENOMIC DNA]</scope>
    <source>
        <strain evidence="2">ER-17-0199</strain>
        <tissue evidence="2">Blubber</tissue>
    </source>
</reference>
<name>A0AB34GNQ7_ESCRO</name>
<keyword evidence="3" id="KW-1185">Reference proteome</keyword>
<feature type="compositionally biased region" description="Basic residues" evidence="1">
    <location>
        <begin position="74"/>
        <end position="87"/>
    </location>
</feature>
<dbReference type="AlphaFoldDB" id="A0AB34GNQ7"/>
<feature type="region of interest" description="Disordered" evidence="1">
    <location>
        <begin position="67"/>
        <end position="118"/>
    </location>
</feature>
<comment type="caution">
    <text evidence="2">The sequence shown here is derived from an EMBL/GenBank/DDBJ whole genome shotgun (WGS) entry which is preliminary data.</text>
</comment>
<sequence length="191" mass="20154">MKYQRGDAYETIEGRVPSRVARPAAAEAEELFLPGWPPAARLGPIAPGEELLVWYNGEDNPEIAAAIEEERASARSKRSSPKSRKGRSPPPPLLPAAARLGPNPGSGGTRSSQFGGLVSIRPDCAGGPDAVRPMHWPPGAGRAGRAVHCRSARAGPCRPAAPLRPGPGPGPLHATQDCAAHDCNTRGWRRF</sequence>
<proteinExistence type="predicted"/>
<evidence type="ECO:0000313" key="2">
    <source>
        <dbReference type="EMBL" id="KAJ8780788.1"/>
    </source>
</evidence>
<accession>A0AB34GNQ7</accession>
<organism evidence="2 3">
    <name type="scientific">Eschrichtius robustus</name>
    <name type="common">California gray whale</name>
    <name type="synonym">Eschrichtius gibbosus</name>
    <dbReference type="NCBI Taxonomy" id="9764"/>
    <lineage>
        <taxon>Eukaryota</taxon>
        <taxon>Metazoa</taxon>
        <taxon>Chordata</taxon>
        <taxon>Craniata</taxon>
        <taxon>Vertebrata</taxon>
        <taxon>Euteleostomi</taxon>
        <taxon>Mammalia</taxon>
        <taxon>Eutheria</taxon>
        <taxon>Laurasiatheria</taxon>
        <taxon>Artiodactyla</taxon>
        <taxon>Whippomorpha</taxon>
        <taxon>Cetacea</taxon>
        <taxon>Mysticeti</taxon>
        <taxon>Eschrichtiidae</taxon>
        <taxon>Eschrichtius</taxon>
    </lineage>
</organism>
<evidence type="ECO:0000313" key="3">
    <source>
        <dbReference type="Proteomes" id="UP001159641"/>
    </source>
</evidence>
<protein>
    <submittedName>
        <fullName evidence="2">Uncharacterized protein</fullName>
    </submittedName>
</protein>